<organism evidence="1 2">
    <name type="scientific">Takifugu flavidus</name>
    <name type="common">sansaifugu</name>
    <dbReference type="NCBI Taxonomy" id="433684"/>
    <lineage>
        <taxon>Eukaryota</taxon>
        <taxon>Metazoa</taxon>
        <taxon>Chordata</taxon>
        <taxon>Craniata</taxon>
        <taxon>Vertebrata</taxon>
        <taxon>Euteleostomi</taxon>
        <taxon>Actinopterygii</taxon>
        <taxon>Neopterygii</taxon>
        <taxon>Teleostei</taxon>
        <taxon>Neoteleostei</taxon>
        <taxon>Acanthomorphata</taxon>
        <taxon>Eupercaria</taxon>
        <taxon>Tetraodontiformes</taxon>
        <taxon>Tetradontoidea</taxon>
        <taxon>Tetraodontidae</taxon>
        <taxon>Takifugu</taxon>
    </lineage>
</organism>
<keyword evidence="2" id="KW-1185">Reference proteome</keyword>
<dbReference type="EMBL" id="RHFK02000003">
    <property type="protein sequence ID" value="TWW78225.1"/>
    <property type="molecule type" value="Genomic_DNA"/>
</dbReference>
<evidence type="ECO:0000313" key="1">
    <source>
        <dbReference type="EMBL" id="TWW78225.1"/>
    </source>
</evidence>
<protein>
    <submittedName>
        <fullName evidence="1">Transposon TX1 uncharacterized 149 kDa protein ORF 2</fullName>
    </submittedName>
</protein>
<comment type="caution">
    <text evidence="1">The sequence shown here is derived from an EMBL/GenBank/DDBJ whole genome shotgun (WGS) entry which is preliminary data.</text>
</comment>
<proteinExistence type="predicted"/>
<sequence>MKAGMVAWKGGELLDMMERRTVPSRQAVPAEKNVAIASLLGITAQGALVRSRYMNASMMDTPSKIFFSFEQKNGQRKVIHCQRVDDGSNITETAGIRRHATCFYKELFKSDMVEDPELETEFLSDLPQVGESSSKLLSADLTSPWRAKLALGEEVRPEWMSFYKPPLSKEVADFHRDMARSTRNLEREVVELQLLAESTGRREHIQFLKTKSSALADLLGVAAQGALARSRFQHITQMDAPSHVFFGLERKNGQRRMMHSLKANNGQMLEDPIEIRQQAVMYYRDLYRMECRKEPEVKQSFLNGLPQVGEEHNRELDALLSAEELTAALHGLAGGKSPGIDGLPAEFYRAFWPVLGEDLLCVLRDSRSQGRLLLTCRRAVLTLLPKKGDLQDIKNWCPVSQLSGRKEDLAWSTWRAEERRSGSSLSKGCCVVIRSGLETCGSSCVEAM</sequence>
<gene>
    <name evidence="1" type="ORF">D4764_11G0003460</name>
</gene>
<reference evidence="1 2" key="1">
    <citation type="submission" date="2019-04" db="EMBL/GenBank/DDBJ databases">
        <title>Chromosome genome assembly for Takifugu flavidus.</title>
        <authorList>
            <person name="Xiao S."/>
        </authorList>
    </citation>
    <scope>NUCLEOTIDE SEQUENCE [LARGE SCALE GENOMIC DNA]</scope>
    <source>
        <strain evidence="1">HTHZ2018</strain>
        <tissue evidence="1">Muscle</tissue>
    </source>
</reference>
<accession>A0A5C6PFS2</accession>
<dbReference type="AlphaFoldDB" id="A0A5C6PFS2"/>
<dbReference type="PANTHER" id="PTHR19446">
    <property type="entry name" value="REVERSE TRANSCRIPTASES"/>
    <property type="match status" value="1"/>
</dbReference>
<name>A0A5C6PFS2_9TELE</name>
<dbReference type="Proteomes" id="UP000324091">
    <property type="component" value="Chromosome 11"/>
</dbReference>
<evidence type="ECO:0000313" key="2">
    <source>
        <dbReference type="Proteomes" id="UP000324091"/>
    </source>
</evidence>